<protein>
    <recommendedName>
        <fullName evidence="14">dihydrouracil dehydrogenase (NAD(+))</fullName>
        <ecNumber evidence="14">1.3.1.1</ecNumber>
    </recommendedName>
    <alternativeName>
        <fullName evidence="9">Dihydrothymine dehydrogenase</fullName>
    </alternativeName>
    <alternativeName>
        <fullName evidence="8">Dihydrouracil dehydrogenase</fullName>
    </alternativeName>
</protein>
<dbReference type="PROSITE" id="PS00912">
    <property type="entry name" value="DHODEHASE_2"/>
    <property type="match status" value="1"/>
</dbReference>
<dbReference type="PANTHER" id="PTHR43073">
    <property type="entry name" value="DIHYDROPYRIMIDINE DEHYDROGENASE [NADP(+)]"/>
    <property type="match status" value="1"/>
</dbReference>
<dbReference type="OrthoDB" id="9794954at2"/>
<dbReference type="GO" id="GO:0006210">
    <property type="term" value="P:thymine catabolic process"/>
    <property type="evidence" value="ECO:0007669"/>
    <property type="project" value="TreeGrafter"/>
</dbReference>
<dbReference type="SUPFAM" id="SSF54862">
    <property type="entry name" value="4Fe-4S ferredoxins"/>
    <property type="match status" value="1"/>
</dbReference>
<dbReference type="InterPro" id="IPR013785">
    <property type="entry name" value="Aldolase_TIM"/>
</dbReference>
<feature type="domain" description="4Fe-4S ferredoxin-type" evidence="15">
    <location>
        <begin position="304"/>
        <end position="333"/>
    </location>
</feature>
<dbReference type="InterPro" id="IPR023359">
    <property type="entry name" value="Dihydro_DH_chainA_dom2"/>
</dbReference>
<evidence type="ECO:0000256" key="4">
    <source>
        <dbReference type="ARBA" id="ARBA00022723"/>
    </source>
</evidence>
<sequence>MDLSTEFAGIKLKNPLMPASGPLVGDDEKMLYLARLGIGGMVTKTISTKAAEVPRPCIYGTNNYIVNAELWSELPPEKWINEILPRLKQELDLPLIVSAGYTKEDMEVLIPQLDQFADAFEISTHYVGKNLDNIAETVRTIRKHTKKPIFMKMSPHIPDPVEFAKMVLESGGTGVVAINSLGPTMLIDIENRTNLIGNDKGQVWISGPVIKNLGLALVNTIKTAVPEIPVIGVGGIASADDVIEYLLAGADAVQMLSAALIRGKQLYKTIVEQLPKVLEKYEFNSIEEVKKTGLKKKEVIFEPKYPKIDLNKCTFCKLCEMVCPYWAITVDKENKHVIVDESKCFGCSLCQSRCPVKAISGVI</sequence>
<comment type="similarity">
    <text evidence="3">Belongs to the dihydropyrimidine dehydrogenase family.</text>
</comment>
<comment type="subunit">
    <text evidence="13">Heterotetramer of 2 PreA and 2 PreT subunits.</text>
</comment>
<evidence type="ECO:0000256" key="5">
    <source>
        <dbReference type="ARBA" id="ARBA00023002"/>
    </source>
</evidence>
<dbReference type="PROSITE" id="PS51379">
    <property type="entry name" value="4FE4S_FER_2"/>
    <property type="match status" value="2"/>
</dbReference>
<evidence type="ECO:0000256" key="3">
    <source>
        <dbReference type="ARBA" id="ARBA00010804"/>
    </source>
</evidence>
<evidence type="ECO:0000256" key="8">
    <source>
        <dbReference type="ARBA" id="ARBA00030119"/>
    </source>
</evidence>
<dbReference type="STRING" id="1122195.SAMN02745164_01241"/>
<dbReference type="GO" id="GO:0046872">
    <property type="term" value="F:metal ion binding"/>
    <property type="evidence" value="ECO:0007669"/>
    <property type="project" value="UniProtKB-KW"/>
</dbReference>
<dbReference type="InterPro" id="IPR017900">
    <property type="entry name" value="4Fe4S_Fe_S_CS"/>
</dbReference>
<keyword evidence="6" id="KW-0408">Iron</keyword>
<proteinExistence type="inferred from homology"/>
<evidence type="ECO:0000256" key="7">
    <source>
        <dbReference type="ARBA" id="ARBA00023014"/>
    </source>
</evidence>
<dbReference type="InterPro" id="IPR005720">
    <property type="entry name" value="Dihydroorotate_DH_cat"/>
</dbReference>
<evidence type="ECO:0000256" key="10">
    <source>
        <dbReference type="ARBA" id="ARBA00047685"/>
    </source>
</evidence>
<comment type="catalytic activity">
    <reaction evidence="10">
        <text>5,6-dihydrothymine + NAD(+) = thymine + NADH + H(+)</text>
        <dbReference type="Rhea" id="RHEA:28791"/>
        <dbReference type="ChEBI" id="CHEBI:15378"/>
        <dbReference type="ChEBI" id="CHEBI:17821"/>
        <dbReference type="ChEBI" id="CHEBI:27468"/>
        <dbReference type="ChEBI" id="CHEBI:57540"/>
        <dbReference type="ChEBI" id="CHEBI:57945"/>
        <dbReference type="EC" id="1.3.1.1"/>
    </reaction>
</comment>
<dbReference type="PROSITE" id="PS00198">
    <property type="entry name" value="4FE4S_FER_1"/>
    <property type="match status" value="2"/>
</dbReference>
<accession>A0A1M4WQS5</accession>
<comment type="cofactor">
    <cofactor evidence="1">
        <name>FMN</name>
        <dbReference type="ChEBI" id="CHEBI:58210"/>
    </cofactor>
</comment>
<reference evidence="16" key="1">
    <citation type="submission" date="2016-11" db="EMBL/GenBank/DDBJ databases">
        <authorList>
            <person name="Varghese N."/>
            <person name="Submissions S."/>
        </authorList>
    </citation>
    <scope>NUCLEOTIDE SEQUENCE [LARGE SCALE GENOMIC DNA]</scope>
    <source>
        <strain evidence="16">DSM 16785</strain>
    </source>
</reference>
<dbReference type="GO" id="GO:0050661">
    <property type="term" value="F:NADP binding"/>
    <property type="evidence" value="ECO:0007669"/>
    <property type="project" value="TreeGrafter"/>
</dbReference>
<evidence type="ECO:0000313" key="17">
    <source>
        <dbReference type="Proteomes" id="UP000184334"/>
    </source>
</evidence>
<dbReference type="RefSeq" id="WP_072864559.1">
    <property type="nucleotide sequence ID" value="NZ_FQUI01000017.1"/>
</dbReference>
<dbReference type="GO" id="GO:0006207">
    <property type="term" value="P:'de novo' pyrimidine nucleobase biosynthetic process"/>
    <property type="evidence" value="ECO:0007669"/>
    <property type="project" value="InterPro"/>
</dbReference>
<gene>
    <name evidence="16" type="ORF">SAMN02745164_01241</name>
</gene>
<evidence type="ECO:0000256" key="6">
    <source>
        <dbReference type="ARBA" id="ARBA00023004"/>
    </source>
</evidence>
<comment type="pathway">
    <text evidence="2">Pyrimidine metabolism; UMP biosynthesis via de novo pathway.</text>
</comment>
<dbReference type="GO" id="GO:0051536">
    <property type="term" value="F:iron-sulfur cluster binding"/>
    <property type="evidence" value="ECO:0007669"/>
    <property type="project" value="UniProtKB-KW"/>
</dbReference>
<dbReference type="SUPFAM" id="SSF51395">
    <property type="entry name" value="FMN-linked oxidoreductases"/>
    <property type="match status" value="1"/>
</dbReference>
<keyword evidence="7" id="KW-0411">Iron-sulfur</keyword>
<dbReference type="GO" id="GO:0004152">
    <property type="term" value="F:dihydroorotate dehydrogenase activity"/>
    <property type="evidence" value="ECO:0007669"/>
    <property type="project" value="UniProtKB-ARBA"/>
</dbReference>
<evidence type="ECO:0000256" key="13">
    <source>
        <dbReference type="ARBA" id="ARBA00049714"/>
    </source>
</evidence>
<dbReference type="PANTHER" id="PTHR43073:SF2">
    <property type="entry name" value="DIHYDROPYRIMIDINE DEHYDROGENASE [NADP(+)]"/>
    <property type="match status" value="1"/>
</dbReference>
<keyword evidence="4" id="KW-0479">Metal-binding</keyword>
<keyword evidence="5" id="KW-0560">Oxidoreductase</keyword>
<evidence type="ECO:0000256" key="9">
    <source>
        <dbReference type="ARBA" id="ARBA00032722"/>
    </source>
</evidence>
<evidence type="ECO:0000256" key="11">
    <source>
        <dbReference type="ARBA" id="ARBA00048792"/>
    </source>
</evidence>
<dbReference type="AlphaFoldDB" id="A0A1M4WQS5"/>
<dbReference type="Proteomes" id="UP000184334">
    <property type="component" value="Unassembled WGS sequence"/>
</dbReference>
<organism evidence="16 17">
    <name type="scientific">Marinitoga hydrogenitolerans (strain DSM 16785 / JCM 12826 / AT1271)</name>
    <dbReference type="NCBI Taxonomy" id="1122195"/>
    <lineage>
        <taxon>Bacteria</taxon>
        <taxon>Thermotogati</taxon>
        <taxon>Thermotogota</taxon>
        <taxon>Thermotogae</taxon>
        <taxon>Petrotogales</taxon>
        <taxon>Petrotogaceae</taxon>
        <taxon>Marinitoga</taxon>
    </lineage>
</organism>
<keyword evidence="17" id="KW-1185">Reference proteome</keyword>
<dbReference type="Gene3D" id="2.30.26.10">
    <property type="entry name" value="Dihydroorotate Dehydrogenase A, chain A, domain 2"/>
    <property type="match status" value="1"/>
</dbReference>
<dbReference type="Gene3D" id="3.20.20.70">
    <property type="entry name" value="Aldolase class I"/>
    <property type="match status" value="1"/>
</dbReference>
<dbReference type="GO" id="GO:0004159">
    <property type="term" value="F:dihydropyrimidine dehydrogenase (NAD+) activity"/>
    <property type="evidence" value="ECO:0007669"/>
    <property type="project" value="UniProtKB-EC"/>
</dbReference>
<dbReference type="Pfam" id="PF01180">
    <property type="entry name" value="DHO_dh"/>
    <property type="match status" value="1"/>
</dbReference>
<evidence type="ECO:0000259" key="15">
    <source>
        <dbReference type="PROSITE" id="PS51379"/>
    </source>
</evidence>
<dbReference type="UniPathway" id="UPA00070"/>
<dbReference type="EC" id="1.3.1.1" evidence="14"/>
<dbReference type="GO" id="GO:0005737">
    <property type="term" value="C:cytoplasm"/>
    <property type="evidence" value="ECO:0007669"/>
    <property type="project" value="InterPro"/>
</dbReference>
<name>A0A1M4WQS5_MARH1</name>
<dbReference type="InterPro" id="IPR017896">
    <property type="entry name" value="4Fe4S_Fe-S-bd"/>
</dbReference>
<dbReference type="InterPro" id="IPR001295">
    <property type="entry name" value="Dihydroorotate_DH_CS"/>
</dbReference>
<evidence type="ECO:0000256" key="12">
    <source>
        <dbReference type="ARBA" id="ARBA00049578"/>
    </source>
</evidence>
<dbReference type="Pfam" id="PF12838">
    <property type="entry name" value="Fer4_7"/>
    <property type="match status" value="1"/>
</dbReference>
<evidence type="ECO:0000256" key="2">
    <source>
        <dbReference type="ARBA" id="ARBA00004725"/>
    </source>
</evidence>
<dbReference type="EMBL" id="FQUI01000017">
    <property type="protein sequence ID" value="SHE83540.1"/>
    <property type="molecule type" value="Genomic_DNA"/>
</dbReference>
<evidence type="ECO:0000256" key="1">
    <source>
        <dbReference type="ARBA" id="ARBA00001917"/>
    </source>
</evidence>
<dbReference type="GO" id="GO:0044205">
    <property type="term" value="P:'de novo' UMP biosynthetic process"/>
    <property type="evidence" value="ECO:0007669"/>
    <property type="project" value="UniProtKB-UniPathway"/>
</dbReference>
<comment type="catalytic activity">
    <reaction evidence="11">
        <text>5,6-dihydrouracil + NAD(+) = uracil + NADH + H(+)</text>
        <dbReference type="Rhea" id="RHEA:20189"/>
        <dbReference type="ChEBI" id="CHEBI:15378"/>
        <dbReference type="ChEBI" id="CHEBI:15901"/>
        <dbReference type="ChEBI" id="CHEBI:17568"/>
        <dbReference type="ChEBI" id="CHEBI:57540"/>
        <dbReference type="ChEBI" id="CHEBI:57945"/>
        <dbReference type="EC" id="1.3.1.1"/>
    </reaction>
</comment>
<dbReference type="GO" id="GO:0002058">
    <property type="term" value="F:uracil binding"/>
    <property type="evidence" value="ECO:0007669"/>
    <property type="project" value="TreeGrafter"/>
</dbReference>
<feature type="domain" description="4Fe-4S ferredoxin-type" evidence="15">
    <location>
        <begin position="335"/>
        <end position="363"/>
    </location>
</feature>
<evidence type="ECO:0000256" key="14">
    <source>
        <dbReference type="ARBA" id="ARBA00049728"/>
    </source>
</evidence>
<evidence type="ECO:0000313" key="16">
    <source>
        <dbReference type="EMBL" id="SHE83540.1"/>
    </source>
</evidence>
<dbReference type="GO" id="GO:0006212">
    <property type="term" value="P:uracil catabolic process"/>
    <property type="evidence" value="ECO:0007669"/>
    <property type="project" value="TreeGrafter"/>
</dbReference>
<comment type="caution">
    <text evidence="16">The sequence shown here is derived from an EMBL/GenBank/DDBJ whole genome shotgun (WGS) entry which is preliminary data.</text>
</comment>
<dbReference type="Gene3D" id="3.30.70.20">
    <property type="match status" value="1"/>
</dbReference>
<comment type="function">
    <text evidence="12">Involved in pyrimidine base degradation. Catalyzes physiologically the reduction of uracil to 5,6-dihydrouracil (DHU) by using NADH as a specific cosubstrate. It also catalyzes the reverse reaction and the reduction of thymine to 5,6-dihydrothymine (DHT).</text>
</comment>